<dbReference type="AlphaFoldDB" id="A0A2K8SW50"/>
<proteinExistence type="predicted"/>
<dbReference type="KEGG" id="nfl:COO91_05645"/>
<dbReference type="Proteomes" id="UP000232003">
    <property type="component" value="Chromosome"/>
</dbReference>
<name>A0A2K8SW50_9NOSO</name>
<reference evidence="1 2" key="1">
    <citation type="submission" date="2017-11" db="EMBL/GenBank/DDBJ databases">
        <title>Complete genome of a free-living desiccation-tolerant cyanobacterium and its photosynthetic adaptation to extreme terrestrial habitat.</title>
        <authorList>
            <person name="Shang J."/>
        </authorList>
    </citation>
    <scope>NUCLEOTIDE SEQUENCE [LARGE SCALE GENOMIC DNA]</scope>
    <source>
        <strain evidence="1 2">CCNUN1</strain>
    </source>
</reference>
<protein>
    <submittedName>
        <fullName evidence="1">Uncharacterized protein</fullName>
    </submittedName>
</protein>
<evidence type="ECO:0000313" key="1">
    <source>
        <dbReference type="EMBL" id="AUB39647.1"/>
    </source>
</evidence>
<sequence>MLSLLYSLNSFYATIFFILQNAHNKQAILRKKHIRHFQKIKCPAPAGFSSRS</sequence>
<accession>A0A2K8SW50</accession>
<evidence type="ECO:0000313" key="2">
    <source>
        <dbReference type="Proteomes" id="UP000232003"/>
    </source>
</evidence>
<keyword evidence="2" id="KW-1185">Reference proteome</keyword>
<dbReference type="EMBL" id="CP024785">
    <property type="protein sequence ID" value="AUB39647.1"/>
    <property type="molecule type" value="Genomic_DNA"/>
</dbReference>
<organism evidence="1 2">
    <name type="scientific">Nostoc flagelliforme CCNUN1</name>
    <dbReference type="NCBI Taxonomy" id="2038116"/>
    <lineage>
        <taxon>Bacteria</taxon>
        <taxon>Bacillati</taxon>
        <taxon>Cyanobacteriota</taxon>
        <taxon>Cyanophyceae</taxon>
        <taxon>Nostocales</taxon>
        <taxon>Nostocaceae</taxon>
        <taxon>Nostoc</taxon>
    </lineage>
</organism>
<gene>
    <name evidence="1" type="ORF">COO91_05645</name>
</gene>